<organism evidence="3 4">
    <name type="scientific">Devosia yakushimensis</name>
    <dbReference type="NCBI Taxonomy" id="470028"/>
    <lineage>
        <taxon>Bacteria</taxon>
        <taxon>Pseudomonadati</taxon>
        <taxon>Pseudomonadota</taxon>
        <taxon>Alphaproteobacteria</taxon>
        <taxon>Hyphomicrobiales</taxon>
        <taxon>Devosiaceae</taxon>
        <taxon>Devosia</taxon>
    </lineage>
</organism>
<protein>
    <recommendedName>
        <fullName evidence="2">Cell wall hydrolase SleB domain-containing protein</fullName>
    </recommendedName>
</protein>
<evidence type="ECO:0000313" key="3">
    <source>
        <dbReference type="EMBL" id="GLQ11276.1"/>
    </source>
</evidence>
<dbReference type="Proteomes" id="UP001161406">
    <property type="component" value="Unassembled WGS sequence"/>
</dbReference>
<gene>
    <name evidence="3" type="ORF">GCM10007913_32080</name>
</gene>
<dbReference type="InterPro" id="IPR011105">
    <property type="entry name" value="Cell_wall_hydrolase_SleB"/>
</dbReference>
<keyword evidence="1" id="KW-1133">Transmembrane helix</keyword>
<keyword evidence="4" id="KW-1185">Reference proteome</keyword>
<dbReference type="EMBL" id="BSNG01000001">
    <property type="protein sequence ID" value="GLQ11276.1"/>
    <property type="molecule type" value="Genomic_DNA"/>
</dbReference>
<feature type="domain" description="Cell wall hydrolase SleB" evidence="2">
    <location>
        <begin position="199"/>
        <end position="314"/>
    </location>
</feature>
<evidence type="ECO:0000313" key="4">
    <source>
        <dbReference type="Proteomes" id="UP001161406"/>
    </source>
</evidence>
<dbReference type="InterPro" id="IPR042047">
    <property type="entry name" value="SleB_dom1"/>
</dbReference>
<comment type="caution">
    <text evidence="3">The sequence shown here is derived from an EMBL/GenBank/DDBJ whole genome shotgun (WGS) entry which is preliminary data.</text>
</comment>
<proteinExistence type="predicted"/>
<dbReference type="RefSeq" id="WP_284392571.1">
    <property type="nucleotide sequence ID" value="NZ_BSNG01000001.1"/>
</dbReference>
<name>A0ABQ5UKS9_9HYPH</name>
<accession>A0ABQ5UKS9</accession>
<sequence>MKARRKRPDGLRGKDGALTQTWQVIAVRAVSHVLILCAVALVLFVTLAPAHAEALRIADVTPLDVPADLAVLRAQPALGATAVPLEPGQQKLTEALLSNYVARQQALRAFDVAAALPQPELNSEVLMGYIARGSFGGSNGALSAIDSFAASSAPSERALNPSVLAAYIESGYQTTGQRLDHANTERGCLAQAIYHEARGESEAGQLAVANVIVNRARSGKFPSTLCGVIYQNANKGRYRCQFTFACDGRDDAPGERRAWARSKDLAQQVYAEFALGENVGAVPGSTLYYHTTAVRPAWANTYNAVAEIGSHIFYSPN</sequence>
<dbReference type="Gene3D" id="1.10.10.2520">
    <property type="entry name" value="Cell wall hydrolase SleB, domain 1"/>
    <property type="match status" value="1"/>
</dbReference>
<reference evidence="3" key="2">
    <citation type="submission" date="2023-01" db="EMBL/GenBank/DDBJ databases">
        <title>Draft genome sequence of Devosia yakushimensis strain NBRC 103855.</title>
        <authorList>
            <person name="Sun Q."/>
            <person name="Mori K."/>
        </authorList>
    </citation>
    <scope>NUCLEOTIDE SEQUENCE</scope>
    <source>
        <strain evidence="3">NBRC 103855</strain>
    </source>
</reference>
<dbReference type="Pfam" id="PF07486">
    <property type="entry name" value="Hydrolase_2"/>
    <property type="match status" value="1"/>
</dbReference>
<evidence type="ECO:0000256" key="1">
    <source>
        <dbReference type="SAM" id="Phobius"/>
    </source>
</evidence>
<reference evidence="3" key="1">
    <citation type="journal article" date="2014" name="Int. J. Syst. Evol. Microbiol.">
        <title>Complete genome of a new Firmicutes species belonging to the dominant human colonic microbiota ('Ruminococcus bicirculans') reveals two chromosomes and a selective capacity to utilize plant glucans.</title>
        <authorList>
            <consortium name="NISC Comparative Sequencing Program"/>
            <person name="Wegmann U."/>
            <person name="Louis P."/>
            <person name="Goesmann A."/>
            <person name="Henrissat B."/>
            <person name="Duncan S.H."/>
            <person name="Flint H.J."/>
        </authorList>
    </citation>
    <scope>NUCLEOTIDE SEQUENCE</scope>
    <source>
        <strain evidence="3">NBRC 103855</strain>
    </source>
</reference>
<feature type="transmembrane region" description="Helical" evidence="1">
    <location>
        <begin position="21"/>
        <end position="47"/>
    </location>
</feature>
<keyword evidence="1" id="KW-0812">Transmembrane</keyword>
<evidence type="ECO:0000259" key="2">
    <source>
        <dbReference type="Pfam" id="PF07486"/>
    </source>
</evidence>
<keyword evidence="1" id="KW-0472">Membrane</keyword>